<keyword evidence="1" id="KW-0472">Membrane</keyword>
<evidence type="ECO:0000313" key="2">
    <source>
        <dbReference type="EMBL" id="KAF3055317.1"/>
    </source>
</evidence>
<keyword evidence="3" id="KW-1185">Reference proteome</keyword>
<organism evidence="2 3">
    <name type="scientific">Trichoderma lentiforme</name>
    <dbReference type="NCBI Taxonomy" id="1567552"/>
    <lineage>
        <taxon>Eukaryota</taxon>
        <taxon>Fungi</taxon>
        <taxon>Dikarya</taxon>
        <taxon>Ascomycota</taxon>
        <taxon>Pezizomycotina</taxon>
        <taxon>Sordariomycetes</taxon>
        <taxon>Hypocreomycetidae</taxon>
        <taxon>Hypocreales</taxon>
        <taxon>Hypocreaceae</taxon>
        <taxon>Trichoderma</taxon>
    </lineage>
</organism>
<dbReference type="AlphaFoldDB" id="A0A9P4X2L3"/>
<feature type="transmembrane region" description="Helical" evidence="1">
    <location>
        <begin position="107"/>
        <end position="129"/>
    </location>
</feature>
<name>A0A9P4X2L3_9HYPO</name>
<evidence type="ECO:0000313" key="3">
    <source>
        <dbReference type="Proteomes" id="UP000801864"/>
    </source>
</evidence>
<dbReference type="EMBL" id="QLNT01000038">
    <property type="protein sequence ID" value="KAF3055317.1"/>
    <property type="molecule type" value="Genomic_DNA"/>
</dbReference>
<reference evidence="2 3" key="1">
    <citation type="submission" date="2018-06" db="EMBL/GenBank/DDBJ databases">
        <title>Genome analysis of cellulolytic fungus Trichoderma lentiforme CFAM-422.</title>
        <authorList>
            <person name="Steindorff A.S."/>
            <person name="Formighieri E.F."/>
            <person name="Midorikawa G.E.O."/>
            <person name="Tamietti M.S."/>
            <person name="Ramos E.Z."/>
            <person name="Silva A.S."/>
            <person name="Bon E.P.S."/>
            <person name="Mendes T.D."/>
            <person name="Damaso M.C.T."/>
            <person name="Favaro L.C.L."/>
        </authorList>
    </citation>
    <scope>NUCLEOTIDE SEQUENCE [LARGE SCALE GENOMIC DNA]</scope>
    <source>
        <strain evidence="2 3">CFAM-422</strain>
    </source>
</reference>
<dbReference type="Proteomes" id="UP000801864">
    <property type="component" value="Unassembled WGS sequence"/>
</dbReference>
<evidence type="ECO:0000256" key="1">
    <source>
        <dbReference type="SAM" id="Phobius"/>
    </source>
</evidence>
<accession>A0A9P4X2L3</accession>
<keyword evidence="1" id="KW-0812">Transmembrane</keyword>
<protein>
    <submittedName>
        <fullName evidence="2">Efflux pump bik6</fullName>
    </submittedName>
</protein>
<keyword evidence="1" id="KW-1133">Transmembrane helix</keyword>
<comment type="caution">
    <text evidence="2">The sequence shown here is derived from an EMBL/GenBank/DDBJ whole genome shotgun (WGS) entry which is preliminary data.</text>
</comment>
<feature type="transmembrane region" description="Helical" evidence="1">
    <location>
        <begin position="141"/>
        <end position="159"/>
    </location>
</feature>
<proteinExistence type="predicted"/>
<sequence length="270" mass="30347">MDATAARDSPRILFILHGWRAVASGSCRSCATRQAEVGRISLLHMDDRMSMFVMLLLDETYAPPILTTKTRKLRFETKDWALHAQHEEWPVNLHGISVKYLIRPFQLLGNPTCFLMAFYGSFGFELSFGDHRGWPGMSAELPFMALMLGIMIGGLANSFNSCGYVKRMKANNGKPVRKVSHYVTGLCPLMRLNFPLRLDCSEPSPLDCPLLVAGLARFRFPGHLSGLLQLPHGYFSEICSFCDLNQGFHAVFFCCCIRFIRQSNVGDNGR</sequence>
<gene>
    <name evidence="2" type="ORF">CFAM422_013175</name>
</gene>